<sequence>MSLVDLGKRLLEAARKGQDDEVRTLMANGAPFTTDWVITNTILLHAPALTSSPLGTSPLHLAAQYGHYSTAEVLLRAGVSRDARTKVDRTPLHMAAADGHAHIVELLVRNGADVNAKDMLKMTALHWATEHHHRDVVELLIKYGADVHAFSKFDKSAFDIALEKNNPEILVILQEAMQNKGNAPPATSTVTMATPFIFTSGEVVNLASLVSSASTKTTTGDSRTSTVQFSNSTTSVLATLAALAEASAPLSNSHRAAANSEEIMEANSVDSAIQQVVGSGGQRVITIVTDGVPLGNLQTAIPTGGIGHPFIVTVQDGQQVLTVPAGQVAEETIIEEEAEEEGAAGELPVAKKQRREEVTDGVDEAKEDPERELLQQQLQEANRRAQEYRHQLLKKEQEAEQYRLKLEAMSRQQPDGTEIAMVEEVAEVDALVVREEVEGRGTEVTGSAGTAEPHADVAMETVAS</sequence>
<dbReference type="InterPro" id="IPR050663">
    <property type="entry name" value="Ankyrin-SOCS_Box"/>
</dbReference>
<name>A0A4X2LI70_VOMUR</name>
<evidence type="ECO:0000256" key="8">
    <source>
        <dbReference type="SAM" id="Coils"/>
    </source>
</evidence>
<dbReference type="InterPro" id="IPR002110">
    <property type="entry name" value="Ankyrin_rpt"/>
</dbReference>
<evidence type="ECO:0000256" key="2">
    <source>
        <dbReference type="ARBA" id="ARBA00022737"/>
    </source>
</evidence>
<reference evidence="10" key="2">
    <citation type="submission" date="2025-08" db="UniProtKB">
        <authorList>
            <consortium name="Ensembl"/>
        </authorList>
    </citation>
    <scope>IDENTIFICATION</scope>
</reference>
<dbReference type="GeneTree" id="ENSGT00940000156794"/>
<comment type="subcellular location">
    <subcellularLocation>
        <location evidence="1">Nucleus</location>
    </subcellularLocation>
</comment>
<evidence type="ECO:0000256" key="1">
    <source>
        <dbReference type="ARBA" id="ARBA00004123"/>
    </source>
</evidence>
<evidence type="ECO:0000256" key="5">
    <source>
        <dbReference type="ARBA" id="ARBA00023163"/>
    </source>
</evidence>
<dbReference type="SMART" id="SM00248">
    <property type="entry name" value="ANK"/>
    <property type="match status" value="4"/>
</dbReference>
<feature type="repeat" description="ANK" evidence="7">
    <location>
        <begin position="54"/>
        <end position="86"/>
    </location>
</feature>
<dbReference type="PANTHER" id="PTHR24193:SF86">
    <property type="entry name" value="GA-BINDING PROTEIN SUBUNIT BETA-2"/>
    <property type="match status" value="1"/>
</dbReference>
<proteinExistence type="predicted"/>
<dbReference type="PRINTS" id="PR01415">
    <property type="entry name" value="ANKYRIN"/>
</dbReference>
<dbReference type="PANTHER" id="PTHR24193">
    <property type="entry name" value="ANKYRIN REPEAT PROTEIN"/>
    <property type="match status" value="1"/>
</dbReference>
<dbReference type="RefSeq" id="XP_027717440.1">
    <property type="nucleotide sequence ID" value="XM_027861639.1"/>
</dbReference>
<dbReference type="InterPro" id="IPR036770">
    <property type="entry name" value="Ankyrin_rpt-contain_sf"/>
</dbReference>
<feature type="region of interest" description="Disordered" evidence="9">
    <location>
        <begin position="438"/>
        <end position="464"/>
    </location>
</feature>
<dbReference type="FunFam" id="1.25.40.20:FF:000025">
    <property type="entry name" value="GA-binding protein subunit beta-1 isoform X1"/>
    <property type="match status" value="1"/>
</dbReference>
<evidence type="ECO:0000313" key="10">
    <source>
        <dbReference type="Ensembl" id="ENSVURP00010024659.1"/>
    </source>
</evidence>
<keyword evidence="11" id="KW-1185">Reference proteome</keyword>
<evidence type="ECO:0000313" key="11">
    <source>
        <dbReference type="Proteomes" id="UP000314987"/>
    </source>
</evidence>
<dbReference type="SUPFAM" id="SSF48403">
    <property type="entry name" value="Ankyrin repeat"/>
    <property type="match status" value="1"/>
</dbReference>
<evidence type="ECO:0000256" key="3">
    <source>
        <dbReference type="ARBA" id="ARBA00023015"/>
    </source>
</evidence>
<dbReference type="GO" id="GO:0000976">
    <property type="term" value="F:transcription cis-regulatory region binding"/>
    <property type="evidence" value="ECO:0007669"/>
    <property type="project" value="TreeGrafter"/>
</dbReference>
<organism evidence="10 11">
    <name type="scientific">Vombatus ursinus</name>
    <name type="common">Common wombat</name>
    <dbReference type="NCBI Taxonomy" id="29139"/>
    <lineage>
        <taxon>Eukaryota</taxon>
        <taxon>Metazoa</taxon>
        <taxon>Chordata</taxon>
        <taxon>Craniata</taxon>
        <taxon>Vertebrata</taxon>
        <taxon>Euteleostomi</taxon>
        <taxon>Mammalia</taxon>
        <taxon>Metatheria</taxon>
        <taxon>Diprotodontia</taxon>
        <taxon>Vombatidae</taxon>
        <taxon>Vombatus</taxon>
    </lineage>
</organism>
<dbReference type="Proteomes" id="UP000314987">
    <property type="component" value="Unassembled WGS sequence"/>
</dbReference>
<dbReference type="Pfam" id="PF12796">
    <property type="entry name" value="Ank_2"/>
    <property type="match status" value="1"/>
</dbReference>
<dbReference type="GO" id="GO:0005634">
    <property type="term" value="C:nucleus"/>
    <property type="evidence" value="ECO:0007669"/>
    <property type="project" value="UniProtKB-SubCell"/>
</dbReference>
<protein>
    <submittedName>
        <fullName evidence="10">Uncharacterized protein</fullName>
    </submittedName>
</protein>
<keyword evidence="4 7" id="KW-0040">ANK repeat</keyword>
<dbReference type="GO" id="GO:0045944">
    <property type="term" value="P:positive regulation of transcription by RNA polymerase II"/>
    <property type="evidence" value="ECO:0007669"/>
    <property type="project" value="TreeGrafter"/>
</dbReference>
<feature type="repeat" description="ANK" evidence="7">
    <location>
        <begin position="87"/>
        <end position="119"/>
    </location>
</feature>
<dbReference type="AlphaFoldDB" id="A0A4X2LI70"/>
<keyword evidence="6" id="KW-0539">Nucleus</keyword>
<gene>
    <name evidence="10" type="primary">LOC114042878</name>
</gene>
<dbReference type="Ensembl" id="ENSVURT00010028064.1">
    <property type="protein sequence ID" value="ENSVURP00010024659.1"/>
    <property type="gene ID" value="ENSVURG00010018897.1"/>
</dbReference>
<reference evidence="11" key="1">
    <citation type="submission" date="2018-12" db="EMBL/GenBank/DDBJ databases">
        <authorList>
            <person name="Yazar S."/>
        </authorList>
    </citation>
    <scope>NUCLEOTIDE SEQUENCE [LARGE SCALE GENOMIC DNA]</scope>
</reference>
<dbReference type="PROSITE" id="PS50297">
    <property type="entry name" value="ANK_REP_REGION"/>
    <property type="match status" value="3"/>
</dbReference>
<feature type="coiled-coil region" evidence="8">
    <location>
        <begin position="371"/>
        <end position="412"/>
    </location>
</feature>
<feature type="region of interest" description="Disordered" evidence="9">
    <location>
        <begin position="337"/>
        <end position="369"/>
    </location>
</feature>
<keyword evidence="2" id="KW-0677">Repeat</keyword>
<reference evidence="10" key="3">
    <citation type="submission" date="2025-09" db="UniProtKB">
        <authorList>
            <consortium name="Ensembl"/>
        </authorList>
    </citation>
    <scope>IDENTIFICATION</scope>
</reference>
<dbReference type="PROSITE" id="PS50088">
    <property type="entry name" value="ANK_REPEAT"/>
    <property type="match status" value="3"/>
</dbReference>
<evidence type="ECO:0000256" key="4">
    <source>
        <dbReference type="ARBA" id="ARBA00023043"/>
    </source>
</evidence>
<dbReference type="GeneID" id="114042878"/>
<keyword evidence="5" id="KW-0804">Transcription</keyword>
<accession>A0A4X2LI70</accession>
<dbReference type="Gene3D" id="1.25.40.20">
    <property type="entry name" value="Ankyrin repeat-containing domain"/>
    <property type="match status" value="1"/>
</dbReference>
<evidence type="ECO:0000256" key="7">
    <source>
        <dbReference type="PROSITE-ProRule" id="PRU00023"/>
    </source>
</evidence>
<keyword evidence="3" id="KW-0805">Transcription regulation</keyword>
<keyword evidence="8" id="KW-0175">Coiled coil</keyword>
<evidence type="ECO:0000256" key="6">
    <source>
        <dbReference type="ARBA" id="ARBA00023242"/>
    </source>
</evidence>
<dbReference type="STRING" id="29139.ENSVURP00010024659"/>
<evidence type="ECO:0000256" key="9">
    <source>
        <dbReference type="SAM" id="MobiDB-lite"/>
    </source>
</evidence>
<feature type="repeat" description="ANK" evidence="7">
    <location>
        <begin position="120"/>
        <end position="152"/>
    </location>
</feature>